<dbReference type="AlphaFoldDB" id="A0A9P7KKU3"/>
<evidence type="ECO:0000256" key="1">
    <source>
        <dbReference type="ARBA" id="ARBA00005641"/>
    </source>
</evidence>
<name>A0A9P7KKU3_9AGAR</name>
<dbReference type="GO" id="GO:0009986">
    <property type="term" value="C:cell surface"/>
    <property type="evidence" value="ECO:0007669"/>
    <property type="project" value="TreeGrafter"/>
</dbReference>
<dbReference type="GO" id="GO:0005576">
    <property type="term" value="C:extracellular region"/>
    <property type="evidence" value="ECO:0007669"/>
    <property type="project" value="TreeGrafter"/>
</dbReference>
<keyword evidence="3" id="KW-0326">Glycosidase</keyword>
<dbReference type="SUPFAM" id="SSF51445">
    <property type="entry name" value="(Trans)glycosidases"/>
    <property type="match status" value="1"/>
</dbReference>
<keyword evidence="2" id="KW-0378">Hydrolase</keyword>
<evidence type="ECO:0000313" key="4">
    <source>
        <dbReference type="EMBL" id="KAG5653998.1"/>
    </source>
</evidence>
<gene>
    <name evidence="4" type="ORF">H0H81_008580</name>
</gene>
<dbReference type="PANTHER" id="PTHR31297">
    <property type="entry name" value="GLUCAN ENDO-1,6-BETA-GLUCOSIDASE B"/>
    <property type="match status" value="1"/>
</dbReference>
<dbReference type="InterPro" id="IPR017853">
    <property type="entry name" value="GH"/>
</dbReference>
<dbReference type="GO" id="GO:0008422">
    <property type="term" value="F:beta-glucosidase activity"/>
    <property type="evidence" value="ECO:0007669"/>
    <property type="project" value="TreeGrafter"/>
</dbReference>
<sequence length="388" mass="43070">MSSAKSKLKFFFPALPAQLGYWIVEDLVDRKTEFYPKGGLDQLVSASSSLRHWRPAMCSRLPFLFQRRGLKQLSKAGIVAILDHHALPGVQTSQQMFTGRHTQYNYHRALMWTAVMTALSHVDPAFSNVVSIEAVNEPAMDANQTPGHGDFQKNFVLVVRAVEYLLGIPVPGLKTNAEVNSNVTVALGLAADLPPIFPTEVRSVIADATPILSKLGVQFSSPNIQAEPLVTNFMDINWQYNKPANPADAALGPQIYDNHLYYSYGGVADANENAYLTSICNLKRIETDAALRNSPLYFGEWALPTQFQASDAFLRKWADAQKRAYSRGAGWIFWNFKVEISSLAGDLARQWSYLEGVKRGYLTKDPSKLLDPRVCDSYVKSSVAAESD</sequence>
<dbReference type="EMBL" id="JABCKI010000024">
    <property type="protein sequence ID" value="KAG5653998.1"/>
    <property type="molecule type" value="Genomic_DNA"/>
</dbReference>
<comment type="similarity">
    <text evidence="1">Belongs to the glycosyl hydrolase 5 (cellulase A) family.</text>
</comment>
<reference evidence="4" key="1">
    <citation type="submission" date="2021-02" db="EMBL/GenBank/DDBJ databases">
        <authorList>
            <person name="Nieuwenhuis M."/>
            <person name="Van De Peppel L.J.J."/>
        </authorList>
    </citation>
    <scope>NUCLEOTIDE SEQUENCE</scope>
    <source>
        <strain evidence="4">D49</strain>
    </source>
</reference>
<comment type="caution">
    <text evidence="4">The sequence shown here is derived from an EMBL/GenBank/DDBJ whole genome shotgun (WGS) entry which is preliminary data.</text>
</comment>
<proteinExistence type="inferred from homology"/>
<dbReference type="PANTHER" id="PTHR31297:SF42">
    <property type="entry name" value="GLYCOSIDE HYDROLASE FAMILY 5 DOMAIN-CONTAINING PROTEIN"/>
    <property type="match status" value="1"/>
</dbReference>
<reference evidence="4" key="2">
    <citation type="submission" date="2021-10" db="EMBL/GenBank/DDBJ databases">
        <title>Phylogenomics reveals ancestral predisposition of the termite-cultivated fungus Termitomyces towards a domesticated lifestyle.</title>
        <authorList>
            <person name="Auxier B."/>
            <person name="Grum-Grzhimaylo A."/>
            <person name="Cardenas M.E."/>
            <person name="Lodge J.D."/>
            <person name="Laessoe T."/>
            <person name="Pedersen O."/>
            <person name="Smith M.E."/>
            <person name="Kuyper T.W."/>
            <person name="Franco-Molano E.A."/>
            <person name="Baroni T.J."/>
            <person name="Aanen D.K."/>
        </authorList>
    </citation>
    <scope>NUCLEOTIDE SEQUENCE</scope>
    <source>
        <strain evidence="4">D49</strain>
    </source>
</reference>
<dbReference type="OrthoDB" id="1887033at2759"/>
<evidence type="ECO:0000313" key="5">
    <source>
        <dbReference type="Proteomes" id="UP000717328"/>
    </source>
</evidence>
<dbReference type="Gene3D" id="3.20.20.80">
    <property type="entry name" value="Glycosidases"/>
    <property type="match status" value="2"/>
</dbReference>
<dbReference type="Proteomes" id="UP000717328">
    <property type="component" value="Unassembled WGS sequence"/>
</dbReference>
<organism evidence="4 5">
    <name type="scientific">Sphagnurus paluster</name>
    <dbReference type="NCBI Taxonomy" id="117069"/>
    <lineage>
        <taxon>Eukaryota</taxon>
        <taxon>Fungi</taxon>
        <taxon>Dikarya</taxon>
        <taxon>Basidiomycota</taxon>
        <taxon>Agaricomycotina</taxon>
        <taxon>Agaricomycetes</taxon>
        <taxon>Agaricomycetidae</taxon>
        <taxon>Agaricales</taxon>
        <taxon>Tricholomatineae</taxon>
        <taxon>Lyophyllaceae</taxon>
        <taxon>Sphagnurus</taxon>
    </lineage>
</organism>
<dbReference type="GO" id="GO:0009251">
    <property type="term" value="P:glucan catabolic process"/>
    <property type="evidence" value="ECO:0007669"/>
    <property type="project" value="TreeGrafter"/>
</dbReference>
<keyword evidence="5" id="KW-1185">Reference proteome</keyword>
<evidence type="ECO:0000256" key="2">
    <source>
        <dbReference type="ARBA" id="ARBA00022801"/>
    </source>
</evidence>
<accession>A0A9P7KKU3</accession>
<evidence type="ECO:0000256" key="3">
    <source>
        <dbReference type="ARBA" id="ARBA00023295"/>
    </source>
</evidence>
<evidence type="ECO:0008006" key="6">
    <source>
        <dbReference type="Google" id="ProtNLM"/>
    </source>
</evidence>
<dbReference type="InterPro" id="IPR050386">
    <property type="entry name" value="Glycosyl_hydrolase_5"/>
</dbReference>
<protein>
    <recommendedName>
        <fullName evidence="6">Glycoside hydrolase family 5 domain-containing protein</fullName>
    </recommendedName>
</protein>